<protein>
    <recommendedName>
        <fullName evidence="5">Heat-inducible transcription repressor HrcA</fullName>
    </recommendedName>
</protein>
<dbReference type="InterPro" id="IPR023120">
    <property type="entry name" value="WHTH_transcript_rep_HrcA_IDD"/>
</dbReference>
<evidence type="ECO:0000313" key="8">
    <source>
        <dbReference type="EMBL" id="QCA28772.1"/>
    </source>
</evidence>
<dbReference type="GO" id="GO:0045892">
    <property type="term" value="P:negative regulation of DNA-templated transcription"/>
    <property type="evidence" value="ECO:0007669"/>
    <property type="project" value="UniProtKB-UniRule"/>
</dbReference>
<dbReference type="NCBIfam" id="TIGR00331">
    <property type="entry name" value="hrcA"/>
    <property type="match status" value="1"/>
</dbReference>
<keyword evidence="3 5" id="KW-0346">Stress response</keyword>
<dbReference type="Proteomes" id="UP000296883">
    <property type="component" value="Chromosome"/>
</dbReference>
<evidence type="ECO:0000259" key="7">
    <source>
        <dbReference type="Pfam" id="PF08220"/>
    </source>
</evidence>
<dbReference type="GO" id="GO:0003700">
    <property type="term" value="F:DNA-binding transcription factor activity"/>
    <property type="evidence" value="ECO:0007669"/>
    <property type="project" value="InterPro"/>
</dbReference>
<evidence type="ECO:0000256" key="3">
    <source>
        <dbReference type="ARBA" id="ARBA00023016"/>
    </source>
</evidence>
<evidence type="ECO:0000313" key="10">
    <source>
        <dbReference type="Proteomes" id="UP000296883"/>
    </source>
</evidence>
<evidence type="ECO:0000313" key="9">
    <source>
        <dbReference type="EMBL" id="TFZ43027.1"/>
    </source>
</evidence>
<proteinExistence type="inferred from homology"/>
<dbReference type="InterPro" id="IPR036388">
    <property type="entry name" value="WH-like_DNA-bd_sf"/>
</dbReference>
<name>A0AAJ5JQY8_9ENTE</name>
<dbReference type="EMBL" id="SRHU01000006">
    <property type="protein sequence ID" value="TFZ43027.1"/>
    <property type="molecule type" value="Genomic_DNA"/>
</dbReference>
<dbReference type="PANTHER" id="PTHR34824:SF1">
    <property type="entry name" value="HEAT-INDUCIBLE TRANSCRIPTION REPRESSOR HRCA"/>
    <property type="match status" value="1"/>
</dbReference>
<dbReference type="Proteomes" id="UP000297725">
    <property type="component" value="Unassembled WGS sequence"/>
</dbReference>
<dbReference type="PIRSF" id="PIRSF005485">
    <property type="entry name" value="HrcA"/>
    <property type="match status" value="1"/>
</dbReference>
<keyword evidence="10" id="KW-1185">Reference proteome</keyword>
<sequence>MLSQRQLDILRLVIQLNTETGEPIGSKTLMNAGIKASSATIRNDLVVLENQGLIEKPHTSAGRVPSLKGYRFYVDHLLQPSQMRQEDLTKIRQSFGQEYTALNDIMAHSAEFLSELTSYTAISLGPEMSNRRLTGFRVIPLNKQQLVAIIITDKGNVESRVFKMPEHLSFSDIETIVSIANDKLVGEPLLTVYNKLRTEIPMILQKYFVTTRGVMDVFDTILSGTFKDKVYISGQMNLLGNQLISDVHQIKSFYSLMDNQELLSTMISTPSNGIEFRIGSENDNELLANMSMITASYEISEYGNGTIAIIGPTNMAYSKVFTLMDTYRKELADYLSDYYRLLDS</sequence>
<dbReference type="Gene3D" id="1.10.10.10">
    <property type="entry name" value="Winged helix-like DNA-binding domain superfamily/Winged helix DNA-binding domain"/>
    <property type="match status" value="1"/>
</dbReference>
<dbReference type="InterPro" id="IPR002571">
    <property type="entry name" value="HrcA"/>
</dbReference>
<comment type="function">
    <text evidence="5">Negative regulator of class I heat shock genes (grpE-dnaK-dnaJ and groELS operons). Prevents heat-shock induction of these operons.</text>
</comment>
<dbReference type="Gene3D" id="3.30.450.40">
    <property type="match status" value="1"/>
</dbReference>
<evidence type="ECO:0000256" key="2">
    <source>
        <dbReference type="ARBA" id="ARBA00023015"/>
    </source>
</evidence>
<dbReference type="Pfam" id="PF01628">
    <property type="entry name" value="HrcA"/>
    <property type="match status" value="1"/>
</dbReference>
<evidence type="ECO:0000256" key="5">
    <source>
        <dbReference type="HAMAP-Rule" id="MF_00081"/>
    </source>
</evidence>
<dbReference type="InterPro" id="IPR001034">
    <property type="entry name" value="DeoR_HTH"/>
</dbReference>
<reference evidence="8 10" key="2">
    <citation type="journal article" date="2020" name="Int. J. Syst. Evol. Microbiol.">
        <title>Vagococcus xieshaowenii sp. nov., isolated from snow finch (Montifringilla taczanowskii) cloacal content.</title>
        <authorList>
            <person name="Ge Y."/>
            <person name="Yang J."/>
            <person name="Lai X.H."/>
            <person name="Zhang G."/>
            <person name="Jin D."/>
            <person name="Lu S."/>
            <person name="Wang B."/>
            <person name="Huang Y."/>
            <person name="Huang Y."/>
            <person name="Ren Z."/>
            <person name="Zhang X."/>
            <person name="Xu J."/>
        </authorList>
    </citation>
    <scope>NUCLEOTIDE SEQUENCE [LARGE SCALE GENOMIC DNA]</scope>
    <source>
        <strain evidence="8">Personal::cf-49</strain>
        <strain evidence="10">personal::cf-49</strain>
    </source>
</reference>
<keyword evidence="1 5" id="KW-0678">Repressor</keyword>
<feature type="domain" description="HTH deoR-type" evidence="7">
    <location>
        <begin position="35"/>
        <end position="61"/>
    </location>
</feature>
<keyword evidence="4 5" id="KW-0804">Transcription</keyword>
<evidence type="ECO:0000256" key="1">
    <source>
        <dbReference type="ARBA" id="ARBA00022491"/>
    </source>
</evidence>
<evidence type="ECO:0000256" key="4">
    <source>
        <dbReference type="ARBA" id="ARBA00023163"/>
    </source>
</evidence>
<dbReference type="InterPro" id="IPR021153">
    <property type="entry name" value="HrcA_C"/>
</dbReference>
<dbReference type="AlphaFoldDB" id="A0AAJ5JQY8"/>
<dbReference type="Gene3D" id="3.30.390.60">
    <property type="entry name" value="Heat-inducible transcription repressor hrca homolog, domain 3"/>
    <property type="match status" value="1"/>
</dbReference>
<dbReference type="EMBL" id="CP038865">
    <property type="protein sequence ID" value="QCA28772.1"/>
    <property type="molecule type" value="Genomic_DNA"/>
</dbReference>
<dbReference type="RefSeq" id="WP_135253520.1">
    <property type="nucleotide sequence ID" value="NZ_CP038865.1"/>
</dbReference>
<reference evidence="9 11" key="1">
    <citation type="submission" date="2019-03" db="EMBL/GenBank/DDBJ databases">
        <title>Vagococcus sp. was isolated fron gut of Carduelis flavirostris.</title>
        <authorList>
            <person name="Ge Y."/>
        </authorList>
    </citation>
    <scope>NUCLEOTIDE SEQUENCE [LARGE SCALE GENOMIC DNA]</scope>
    <source>
        <strain evidence="9 11">CF-210</strain>
    </source>
</reference>
<keyword evidence="2 5" id="KW-0805">Transcription regulation</keyword>
<dbReference type="GO" id="GO:0003677">
    <property type="term" value="F:DNA binding"/>
    <property type="evidence" value="ECO:0007669"/>
    <property type="project" value="InterPro"/>
</dbReference>
<evidence type="ECO:0000313" key="11">
    <source>
        <dbReference type="Proteomes" id="UP000297725"/>
    </source>
</evidence>
<feature type="domain" description="Heat-inducible transcription repressor HrcA C-terminal" evidence="6">
    <location>
        <begin position="104"/>
        <end position="320"/>
    </location>
</feature>
<dbReference type="PANTHER" id="PTHR34824">
    <property type="entry name" value="HEAT-INDUCIBLE TRANSCRIPTION REPRESSOR HRCA"/>
    <property type="match status" value="1"/>
</dbReference>
<dbReference type="SUPFAM" id="SSF46785">
    <property type="entry name" value="Winged helix' DNA-binding domain"/>
    <property type="match status" value="1"/>
</dbReference>
<gene>
    <name evidence="5 9" type="primary">hrcA</name>
    <name evidence="9" type="ORF">E4031_01275</name>
    <name evidence="8" type="ORF">E4Z98_05370</name>
</gene>
<dbReference type="SUPFAM" id="SSF55781">
    <property type="entry name" value="GAF domain-like"/>
    <property type="match status" value="1"/>
</dbReference>
<accession>A0AAJ5JQY8</accession>
<dbReference type="HAMAP" id="MF_00081">
    <property type="entry name" value="HrcA"/>
    <property type="match status" value="1"/>
</dbReference>
<dbReference type="Pfam" id="PF08220">
    <property type="entry name" value="HTH_DeoR"/>
    <property type="match status" value="1"/>
</dbReference>
<comment type="similarity">
    <text evidence="5">Belongs to the HrcA family.</text>
</comment>
<dbReference type="InterPro" id="IPR036390">
    <property type="entry name" value="WH_DNA-bd_sf"/>
</dbReference>
<evidence type="ECO:0000259" key="6">
    <source>
        <dbReference type="Pfam" id="PF01628"/>
    </source>
</evidence>
<dbReference type="InterPro" id="IPR029016">
    <property type="entry name" value="GAF-like_dom_sf"/>
</dbReference>
<organism evidence="9 11">
    <name type="scientific">Vagococcus xieshaowenii</name>
    <dbReference type="NCBI Taxonomy" id="2562451"/>
    <lineage>
        <taxon>Bacteria</taxon>
        <taxon>Bacillati</taxon>
        <taxon>Bacillota</taxon>
        <taxon>Bacilli</taxon>
        <taxon>Lactobacillales</taxon>
        <taxon>Enterococcaceae</taxon>
        <taxon>Vagococcus</taxon>
    </lineage>
</organism>